<protein>
    <submittedName>
        <fullName evidence="2">TIGR03745 family integrating conjugative element membrane protein</fullName>
    </submittedName>
</protein>
<keyword evidence="1" id="KW-0472">Membrane</keyword>
<dbReference type="RefSeq" id="WP_169208927.1">
    <property type="nucleotide sequence ID" value="NZ_CP059560.1"/>
</dbReference>
<feature type="transmembrane region" description="Helical" evidence="1">
    <location>
        <begin position="83"/>
        <end position="104"/>
    </location>
</feature>
<dbReference type="EMBL" id="WTVR01000109">
    <property type="protein sequence ID" value="NMF91623.1"/>
    <property type="molecule type" value="Genomic_DNA"/>
</dbReference>
<reference evidence="2 3" key="1">
    <citation type="submission" date="2019-12" db="EMBL/GenBank/DDBJ databases">
        <title>Comparative genomics gives insights into the taxonomy of the Azoarcus-Aromatoleum group and reveals separate origins of nif in the plant-associated Azoarcus and non-plant-associated Aromatoleum sub-groups.</title>
        <authorList>
            <person name="Lafos M."/>
            <person name="Maluk M."/>
            <person name="Batista M."/>
            <person name="Junghare M."/>
            <person name="Carmona M."/>
            <person name="Faoro H."/>
            <person name="Cruz L.M."/>
            <person name="Battistoni F."/>
            <person name="De Souza E."/>
            <person name="Pedrosa F."/>
            <person name="Chen W.-M."/>
            <person name="Poole P.S."/>
            <person name="Dixon R.A."/>
            <person name="James E.K."/>
        </authorList>
    </citation>
    <scope>NUCLEOTIDE SEQUENCE [LARGE SCALE GENOMIC DNA]</scope>
    <source>
        <strain evidence="2 3">ToN1</strain>
    </source>
</reference>
<sequence>MNLLIQPSGAASAADRHTAQAPALPLRCRAKAAAHIALLGLGVLASVFVAEPALAELPTAVAADGAASGDYIEIGKQYFKNGLIVLGLIIATLGFIAVAAGGIAKFNEYRMGRAELGDLGVLAVVGAVVLVLMVYLLNEAATIID</sequence>
<comment type="caution">
    <text evidence="2">The sequence shown here is derived from an EMBL/GenBank/DDBJ whole genome shotgun (WGS) entry which is preliminary data.</text>
</comment>
<proteinExistence type="predicted"/>
<feature type="transmembrane region" description="Helical" evidence="1">
    <location>
        <begin position="116"/>
        <end position="137"/>
    </location>
</feature>
<keyword evidence="3" id="KW-1185">Reference proteome</keyword>
<dbReference type="Proteomes" id="UP000652074">
    <property type="component" value="Unassembled WGS sequence"/>
</dbReference>
<accession>A0ABX1MV41</accession>
<dbReference type="InterPro" id="IPR021356">
    <property type="entry name" value="Integr_conj_element_PFL4702"/>
</dbReference>
<evidence type="ECO:0000256" key="1">
    <source>
        <dbReference type="SAM" id="Phobius"/>
    </source>
</evidence>
<dbReference type="NCBIfam" id="TIGR03745">
    <property type="entry name" value="conj_TIGR03745"/>
    <property type="match status" value="1"/>
</dbReference>
<keyword evidence="1" id="KW-1133">Transmembrane helix</keyword>
<keyword evidence="1" id="KW-0812">Transmembrane</keyword>
<gene>
    <name evidence="2" type="ORF">GPA26_24525</name>
</gene>
<evidence type="ECO:0000313" key="2">
    <source>
        <dbReference type="EMBL" id="NMF91623.1"/>
    </source>
</evidence>
<dbReference type="Pfam" id="PF11190">
    <property type="entry name" value="DUF2976"/>
    <property type="match status" value="1"/>
</dbReference>
<organism evidence="2 3">
    <name type="scientific">Aromatoleum petrolei</name>
    <dbReference type="NCBI Taxonomy" id="76116"/>
    <lineage>
        <taxon>Bacteria</taxon>
        <taxon>Pseudomonadati</taxon>
        <taxon>Pseudomonadota</taxon>
        <taxon>Betaproteobacteria</taxon>
        <taxon>Rhodocyclales</taxon>
        <taxon>Rhodocyclaceae</taxon>
        <taxon>Aromatoleum</taxon>
    </lineage>
</organism>
<evidence type="ECO:0000313" key="3">
    <source>
        <dbReference type="Proteomes" id="UP000652074"/>
    </source>
</evidence>
<name>A0ABX1MV41_9RHOO</name>